<evidence type="ECO:0000256" key="3">
    <source>
        <dbReference type="ARBA" id="ARBA00022989"/>
    </source>
</evidence>
<reference evidence="9" key="2">
    <citation type="submission" date="2023-05" db="EMBL/GenBank/DDBJ databases">
        <authorList>
            <consortium name="Lawrence Berkeley National Laboratory"/>
            <person name="Steindorff A."/>
            <person name="Hensen N."/>
            <person name="Bonometti L."/>
            <person name="Westerberg I."/>
            <person name="Brannstrom I.O."/>
            <person name="Guillou S."/>
            <person name="Cros-Aarteil S."/>
            <person name="Calhoun S."/>
            <person name="Haridas S."/>
            <person name="Kuo A."/>
            <person name="Mondo S."/>
            <person name="Pangilinan J."/>
            <person name="Riley R."/>
            <person name="Labutti K."/>
            <person name="Andreopoulos B."/>
            <person name="Lipzen A."/>
            <person name="Chen C."/>
            <person name="Yanf M."/>
            <person name="Daum C."/>
            <person name="Ng V."/>
            <person name="Clum A."/>
            <person name="Ohm R."/>
            <person name="Martin F."/>
            <person name="Silar P."/>
            <person name="Natvig D."/>
            <person name="Lalanne C."/>
            <person name="Gautier V."/>
            <person name="Ament-Velasquez S.L."/>
            <person name="Kruys A."/>
            <person name="Hutchinson M.I."/>
            <person name="Powell A.J."/>
            <person name="Barry K."/>
            <person name="Miller A.N."/>
            <person name="Grigoriev I.V."/>
            <person name="Debuchy R."/>
            <person name="Gladieux P."/>
            <person name="Thoren M.H."/>
            <person name="Johannesson H."/>
        </authorList>
    </citation>
    <scope>NUCLEOTIDE SEQUENCE</scope>
    <source>
        <strain evidence="9">PSN293</strain>
    </source>
</reference>
<feature type="compositionally biased region" description="Gly residues" evidence="5">
    <location>
        <begin position="341"/>
        <end position="351"/>
    </location>
</feature>
<evidence type="ECO:0000313" key="9">
    <source>
        <dbReference type="EMBL" id="KAK4207182.1"/>
    </source>
</evidence>
<evidence type="ECO:0000256" key="5">
    <source>
        <dbReference type="SAM" id="MobiDB-lite"/>
    </source>
</evidence>
<keyword evidence="4 6" id="KW-0472">Membrane</keyword>
<dbReference type="PRINTS" id="PR02001">
    <property type="entry name" value="GCR1CAMPR"/>
</dbReference>
<evidence type="ECO:0000259" key="7">
    <source>
        <dbReference type="PROSITE" id="PS50261"/>
    </source>
</evidence>
<dbReference type="PROSITE" id="PS50262">
    <property type="entry name" value="G_PROTEIN_RECEP_F1_2"/>
    <property type="match status" value="1"/>
</dbReference>
<organism evidence="9 10">
    <name type="scientific">Rhypophila decipiens</name>
    <dbReference type="NCBI Taxonomy" id="261697"/>
    <lineage>
        <taxon>Eukaryota</taxon>
        <taxon>Fungi</taxon>
        <taxon>Dikarya</taxon>
        <taxon>Ascomycota</taxon>
        <taxon>Pezizomycotina</taxon>
        <taxon>Sordariomycetes</taxon>
        <taxon>Sordariomycetidae</taxon>
        <taxon>Sordariales</taxon>
        <taxon>Naviculisporaceae</taxon>
        <taxon>Rhypophila</taxon>
    </lineage>
</organism>
<dbReference type="PANTHER" id="PTHR23112:SF0">
    <property type="entry name" value="TRANSMEMBRANE PROTEIN 116"/>
    <property type="match status" value="1"/>
</dbReference>
<dbReference type="InterPro" id="IPR022596">
    <property type="entry name" value="GPR1/2/3_C"/>
</dbReference>
<dbReference type="AlphaFoldDB" id="A0AAN6XZ65"/>
<evidence type="ECO:0000259" key="8">
    <source>
        <dbReference type="PROSITE" id="PS50262"/>
    </source>
</evidence>
<feature type="domain" description="G-protein coupled receptors family 1 profile" evidence="8">
    <location>
        <begin position="39"/>
        <end position="312"/>
    </location>
</feature>
<feature type="transmembrane region" description="Helical" evidence="6">
    <location>
        <begin position="257"/>
        <end position="275"/>
    </location>
</feature>
<feature type="transmembrane region" description="Helical" evidence="6">
    <location>
        <begin position="145"/>
        <end position="165"/>
    </location>
</feature>
<name>A0AAN6XZ65_9PEZI</name>
<reference evidence="9" key="1">
    <citation type="journal article" date="2023" name="Mol. Phylogenet. Evol.">
        <title>Genome-scale phylogeny and comparative genomics of the fungal order Sordariales.</title>
        <authorList>
            <person name="Hensen N."/>
            <person name="Bonometti L."/>
            <person name="Westerberg I."/>
            <person name="Brannstrom I.O."/>
            <person name="Guillou S."/>
            <person name="Cros-Aarteil S."/>
            <person name="Calhoun S."/>
            <person name="Haridas S."/>
            <person name="Kuo A."/>
            <person name="Mondo S."/>
            <person name="Pangilinan J."/>
            <person name="Riley R."/>
            <person name="LaButti K."/>
            <person name="Andreopoulos B."/>
            <person name="Lipzen A."/>
            <person name="Chen C."/>
            <person name="Yan M."/>
            <person name="Daum C."/>
            <person name="Ng V."/>
            <person name="Clum A."/>
            <person name="Steindorff A."/>
            <person name="Ohm R.A."/>
            <person name="Martin F."/>
            <person name="Silar P."/>
            <person name="Natvig D.O."/>
            <person name="Lalanne C."/>
            <person name="Gautier V."/>
            <person name="Ament-Velasquez S.L."/>
            <person name="Kruys A."/>
            <person name="Hutchinson M.I."/>
            <person name="Powell A.J."/>
            <person name="Barry K."/>
            <person name="Miller A.N."/>
            <person name="Grigoriev I.V."/>
            <person name="Debuchy R."/>
            <person name="Gladieux P."/>
            <person name="Hiltunen Thoren M."/>
            <person name="Johannesson H."/>
        </authorList>
    </citation>
    <scope>NUCLEOTIDE SEQUENCE</scope>
    <source>
        <strain evidence="9">PSN293</strain>
    </source>
</reference>
<keyword evidence="3 6" id="KW-1133">Transmembrane helix</keyword>
<dbReference type="GO" id="GO:0005886">
    <property type="term" value="C:plasma membrane"/>
    <property type="evidence" value="ECO:0007669"/>
    <property type="project" value="TreeGrafter"/>
</dbReference>
<dbReference type="InterPro" id="IPR022343">
    <property type="entry name" value="GCR1-cAMP_receptor"/>
</dbReference>
<accession>A0AAN6XZ65</accession>
<dbReference type="GO" id="GO:0004930">
    <property type="term" value="F:G protein-coupled receptor activity"/>
    <property type="evidence" value="ECO:0007669"/>
    <property type="project" value="TreeGrafter"/>
</dbReference>
<evidence type="ECO:0008006" key="11">
    <source>
        <dbReference type="Google" id="ProtNLM"/>
    </source>
</evidence>
<dbReference type="Pfam" id="PF11970">
    <property type="entry name" value="GPR_Gpa2_C"/>
    <property type="match status" value="1"/>
</dbReference>
<feature type="region of interest" description="Disordered" evidence="5">
    <location>
        <begin position="224"/>
        <end position="244"/>
    </location>
</feature>
<evidence type="ECO:0000256" key="6">
    <source>
        <dbReference type="SAM" id="Phobius"/>
    </source>
</evidence>
<proteinExistence type="predicted"/>
<dbReference type="InterPro" id="IPR017452">
    <property type="entry name" value="GPCR_Rhodpsn_7TM"/>
</dbReference>
<dbReference type="Pfam" id="PF11710">
    <property type="entry name" value="Git3"/>
    <property type="match status" value="1"/>
</dbReference>
<dbReference type="Gene3D" id="1.20.1070.10">
    <property type="entry name" value="Rhodopsin 7-helix transmembrane proteins"/>
    <property type="match status" value="1"/>
</dbReference>
<evidence type="ECO:0000256" key="1">
    <source>
        <dbReference type="ARBA" id="ARBA00004141"/>
    </source>
</evidence>
<feature type="transmembrane region" description="Helical" evidence="6">
    <location>
        <begin position="60"/>
        <end position="82"/>
    </location>
</feature>
<comment type="subcellular location">
    <subcellularLocation>
        <location evidence="1">Membrane</location>
        <topology evidence="1">Multi-pass membrane protein</topology>
    </subcellularLocation>
</comment>
<feature type="domain" description="G-protein coupled receptors family 2 profile 2" evidence="7">
    <location>
        <begin position="25"/>
        <end position="316"/>
    </location>
</feature>
<gene>
    <name evidence="9" type="ORF">QBC37DRAFT_392964</name>
</gene>
<feature type="transmembrane region" description="Helical" evidence="6">
    <location>
        <begin position="185"/>
        <end position="205"/>
    </location>
</feature>
<evidence type="ECO:0000256" key="2">
    <source>
        <dbReference type="ARBA" id="ARBA00022692"/>
    </source>
</evidence>
<evidence type="ECO:0000256" key="4">
    <source>
        <dbReference type="ARBA" id="ARBA00023136"/>
    </source>
</evidence>
<dbReference type="GO" id="GO:0007189">
    <property type="term" value="P:adenylate cyclase-activating G protein-coupled receptor signaling pathway"/>
    <property type="evidence" value="ECO:0007669"/>
    <property type="project" value="TreeGrafter"/>
</dbReference>
<sequence>MSPSFDIRPRAALAAPTDGFIIKTQSAVILVASLLSVLGGGWMVISFFVFPALRSFRHQLILGLALSDCIMALNFLVSSSLNLGGKWIGAPEQASFCTFNGFMTQVFVIQTDYWVFIIAIYTYFVLTDQKRCSNWIQAHPFVPWVLPWVLSALWAAVGLGVTGYGDIGAWCWFTSDQVRLLVNFVPRWAIIVIMFLMYARLYFILFRAHRRLVSLGDSSSAHASAHPNSGSDSRHLDSNGPNGLSVSAKHTRRLKRLARLMLLYPLAYAIVWSLPTCIRIYQTITGHPAPWQLQTIDKACIVLQGFVDAIIYGATESSLSNWRTLFFPRKFPPPSVIMGLGETGTGKGTGTGKRASQGWIRTSKTGPPGSGDEQLVAGNDSLRGSSEADLTQRAGSSCSGSSTLGNKKGMGSTSELTGEMELCDINGTTVAGRGVPSMGITKTVDIQVVSSSGAASVDHIGQGAGLGAPVKPLRAYFPEDRELKGTFVGL</sequence>
<dbReference type="PANTHER" id="PTHR23112">
    <property type="entry name" value="G PROTEIN-COUPLED RECEPTOR 157-RELATED"/>
    <property type="match status" value="1"/>
</dbReference>
<comment type="caution">
    <text evidence="9">The sequence shown here is derived from an EMBL/GenBank/DDBJ whole genome shotgun (WGS) entry which is preliminary data.</text>
</comment>
<dbReference type="Proteomes" id="UP001301769">
    <property type="component" value="Unassembled WGS sequence"/>
</dbReference>
<protein>
    <recommendedName>
        <fullName evidence="11">G-protein coupled receptors family 2 profile 2 domain-containing protein</fullName>
    </recommendedName>
</protein>
<feature type="compositionally biased region" description="Polar residues" evidence="5">
    <location>
        <begin position="393"/>
        <end position="413"/>
    </location>
</feature>
<feature type="region of interest" description="Disordered" evidence="5">
    <location>
        <begin position="341"/>
        <end position="413"/>
    </location>
</feature>
<dbReference type="GO" id="GO:0007166">
    <property type="term" value="P:cell surface receptor signaling pathway"/>
    <property type="evidence" value="ECO:0007669"/>
    <property type="project" value="InterPro"/>
</dbReference>
<evidence type="ECO:0000313" key="10">
    <source>
        <dbReference type="Proteomes" id="UP001301769"/>
    </source>
</evidence>
<dbReference type="SUPFAM" id="SSF81321">
    <property type="entry name" value="Family A G protein-coupled receptor-like"/>
    <property type="match status" value="1"/>
</dbReference>
<keyword evidence="2 6" id="KW-0812">Transmembrane</keyword>
<feature type="transmembrane region" description="Helical" evidence="6">
    <location>
        <begin position="27"/>
        <end position="53"/>
    </location>
</feature>
<feature type="transmembrane region" description="Helical" evidence="6">
    <location>
        <begin position="102"/>
        <end position="124"/>
    </location>
</feature>
<dbReference type="InterPro" id="IPR023041">
    <property type="entry name" value="Glucose_rcpt_Git3-like_N"/>
</dbReference>
<dbReference type="EMBL" id="MU858314">
    <property type="protein sequence ID" value="KAK4207182.1"/>
    <property type="molecule type" value="Genomic_DNA"/>
</dbReference>
<dbReference type="PROSITE" id="PS50261">
    <property type="entry name" value="G_PROTEIN_RECEP_F2_4"/>
    <property type="match status" value="1"/>
</dbReference>
<keyword evidence="10" id="KW-1185">Reference proteome</keyword>
<dbReference type="InterPro" id="IPR017981">
    <property type="entry name" value="GPCR_2-like_7TM"/>
</dbReference>